<reference evidence="4 5" key="1">
    <citation type="submission" date="2024-02" db="EMBL/GenBank/DDBJ databases">
        <authorList>
            <person name="Chen Y."/>
            <person name="Shah S."/>
            <person name="Dougan E. K."/>
            <person name="Thang M."/>
            <person name="Chan C."/>
        </authorList>
    </citation>
    <scope>NUCLEOTIDE SEQUENCE [LARGE SCALE GENOMIC DNA]</scope>
</reference>
<comment type="similarity">
    <text evidence="1">Belongs to the pseudouridine synthase RluA family.</text>
</comment>
<evidence type="ECO:0000256" key="1">
    <source>
        <dbReference type="ARBA" id="ARBA00010876"/>
    </source>
</evidence>
<evidence type="ECO:0000313" key="5">
    <source>
        <dbReference type="Proteomes" id="UP001642464"/>
    </source>
</evidence>
<dbReference type="SMART" id="SM00768">
    <property type="entry name" value="X8"/>
    <property type="match status" value="1"/>
</dbReference>
<dbReference type="Proteomes" id="UP001642464">
    <property type="component" value="Unassembled WGS sequence"/>
</dbReference>
<dbReference type="Gene3D" id="3.30.2350.10">
    <property type="entry name" value="Pseudouridine synthase"/>
    <property type="match status" value="1"/>
</dbReference>
<name>A0ABP0KRB5_9DINO</name>
<dbReference type="InterPro" id="IPR017853">
    <property type="entry name" value="GH"/>
</dbReference>
<dbReference type="PROSITE" id="PS01129">
    <property type="entry name" value="PSI_RLU"/>
    <property type="match status" value="1"/>
</dbReference>
<dbReference type="SUPFAM" id="SSF51445">
    <property type="entry name" value="(Trans)glycosidases"/>
    <property type="match status" value="1"/>
</dbReference>
<keyword evidence="2" id="KW-0732">Signal</keyword>
<evidence type="ECO:0000256" key="2">
    <source>
        <dbReference type="ARBA" id="ARBA00022729"/>
    </source>
</evidence>
<dbReference type="PANTHER" id="PTHR21600">
    <property type="entry name" value="MITOCHONDRIAL RNA PSEUDOURIDINE SYNTHASE"/>
    <property type="match status" value="1"/>
</dbReference>
<dbReference type="InterPro" id="IPR006224">
    <property type="entry name" value="PsdUridine_synth_RluA-like_CS"/>
</dbReference>
<keyword evidence="4" id="KW-0413">Isomerase</keyword>
<comment type="caution">
    <text evidence="4">The sequence shown here is derived from an EMBL/GenBank/DDBJ whole genome shotgun (WGS) entry which is preliminary data.</text>
</comment>
<evidence type="ECO:0000313" key="4">
    <source>
        <dbReference type="EMBL" id="CAK9029117.1"/>
    </source>
</evidence>
<dbReference type="Gene3D" id="3.20.20.80">
    <property type="entry name" value="Glycosidases"/>
    <property type="match status" value="1"/>
</dbReference>
<dbReference type="InterPro" id="IPR011990">
    <property type="entry name" value="TPR-like_helical_dom_sf"/>
</dbReference>
<dbReference type="EMBL" id="CAXAMM010012536">
    <property type="protein sequence ID" value="CAK9029117.1"/>
    <property type="molecule type" value="Genomic_DNA"/>
</dbReference>
<dbReference type="Gene3D" id="1.25.40.10">
    <property type="entry name" value="Tetratricopeptide repeat domain"/>
    <property type="match status" value="1"/>
</dbReference>
<accession>A0ABP0KRB5</accession>
<dbReference type="InterPro" id="IPR020103">
    <property type="entry name" value="PsdUridine_synth_cat_dom_sf"/>
</dbReference>
<sequence>MDGARGARWWQVSELLGAMRQKQVHCTEVSINVAMAVLSQAGCWDKALRLSLQAFGFDAIRTRESLAACEKAGSWSLALCLLNHARERDLKPARVELGSAARSSSKAGQWQHSLVVLNSYTPASFDLKELKAESAEDLAQLAWLGAQQGNHAMDWRMLAEVLAPKLGQLDLAELSSAVWSFGTLSTASRNFVEAASRETRVRLSREGVDATPRMLADLAWGLASLDLAEVEVYSVVQWQLARLAQGLDMKKPAKILKDFIKKSLVVVWVSSFQRCLHDGLYQVLAKRFNRLAKLVVSSVSSTTTAMPTHEHQIQPGDESPSIVLDLPDRLVVQKPPSWQVDDGKDDPESSRGRLSTFLSTRFSCPILREVEHQRGFLHRLDVPTSGLILVAKEHRAYYDLQLQLAAGQVAREYVVLCHGRLPVKANDERCIDARLDWGLWGRDVPSVVCGHGKPARTRVRVLDHVESSGRALCLLTVLIDTGQILAGQKSMRLSLLMGSKPVRKELEGYFLAFCAVTAAQMIPGKTLLLKHPLAAWFGLLLLVAFLGLLQQVEEEDAKWTSCCAEALSANAVRLYGNNPELDHAHFLDEARANDLKVIPGVSDFPYYQDPTTSCVATQYNCFSQIKKQYGENLKNGFLTKEKQYHPALRYFILINEPDLKMPRTANSAPGDAALLAKAIVSSFDAVLDAEKDARVVGTVINFTTTFSYAICTACPNNEGLPALGQMLLIEDAMRSPEKYGYRPKHQLYPAYLQRWVNSFNTANSAADLQRTFFTHYGKVFPTTPVFIGEYHKPEGPVLAEVKDILHLTTTMPLFLGISFFEFQVAYWKGGAEMAFGLFGLGGYPIGHFKYADGAKYTSWCLQPQLVGGALLPDALAEAYGGHAPDVSELCLPQPDTVPLSQLGYNLIVGLKDMDKFQRFVARVATHLGLDVVDGNGLKEFAKIYMDGSGPGYQFDNVVKDMQHRMPWLTRSDGARCVADRNASTVAVETAIKWGCAHLSGSSSCDQINAACLTAFEKGDWVFSRYFQSVHDHADPLQQCNFGGAAMYATPSVFSQHAAPQCVLP</sequence>
<dbReference type="GO" id="GO:0016853">
    <property type="term" value="F:isomerase activity"/>
    <property type="evidence" value="ECO:0007669"/>
    <property type="project" value="UniProtKB-KW"/>
</dbReference>
<dbReference type="PANTHER" id="PTHR21600:SF87">
    <property type="entry name" value="RNA PSEUDOURIDYLATE SYNTHASE DOMAIN-CONTAINING PROTEIN 1"/>
    <property type="match status" value="1"/>
</dbReference>
<dbReference type="SUPFAM" id="SSF55120">
    <property type="entry name" value="Pseudouridine synthase"/>
    <property type="match status" value="1"/>
</dbReference>
<protein>
    <submittedName>
        <fullName evidence="4">Ribosomal large subunit pseudouridine synthase D (23S rRNA pseudouridine(1911/1915/1917) synthase) (rRNA pseudouridylate synthase D) (rRNA-uridine isomerase D)</fullName>
    </submittedName>
</protein>
<keyword evidence="5" id="KW-1185">Reference proteome</keyword>
<dbReference type="InterPro" id="IPR050188">
    <property type="entry name" value="RluA_PseudoU_synthase"/>
</dbReference>
<dbReference type="Pfam" id="PF00849">
    <property type="entry name" value="PseudoU_synth_2"/>
    <property type="match status" value="1"/>
</dbReference>
<gene>
    <name evidence="4" type="ORF">SCF082_LOCUS18651</name>
</gene>
<dbReference type="InterPro" id="IPR006145">
    <property type="entry name" value="PsdUridine_synth_RsuA/RluA"/>
</dbReference>
<organism evidence="4 5">
    <name type="scientific">Durusdinium trenchii</name>
    <dbReference type="NCBI Taxonomy" id="1381693"/>
    <lineage>
        <taxon>Eukaryota</taxon>
        <taxon>Sar</taxon>
        <taxon>Alveolata</taxon>
        <taxon>Dinophyceae</taxon>
        <taxon>Suessiales</taxon>
        <taxon>Symbiodiniaceae</taxon>
        <taxon>Durusdinium</taxon>
    </lineage>
</organism>
<dbReference type="InterPro" id="IPR012946">
    <property type="entry name" value="X8"/>
</dbReference>
<evidence type="ECO:0000259" key="3">
    <source>
        <dbReference type="SMART" id="SM00768"/>
    </source>
</evidence>
<feature type="domain" description="X8" evidence="3">
    <location>
        <begin position="974"/>
        <end position="1063"/>
    </location>
</feature>
<proteinExistence type="inferred from homology"/>